<dbReference type="SUPFAM" id="SSF52540">
    <property type="entry name" value="P-loop containing nucleoside triphosphate hydrolases"/>
    <property type="match status" value="1"/>
</dbReference>
<comment type="caution">
    <text evidence="2">The sequence shown here is derived from an EMBL/GenBank/DDBJ whole genome shotgun (WGS) entry which is preliminary data.</text>
</comment>
<evidence type="ECO:0008006" key="4">
    <source>
        <dbReference type="Google" id="ProtNLM"/>
    </source>
</evidence>
<evidence type="ECO:0000313" key="2">
    <source>
        <dbReference type="EMBL" id="OMJ72052.1"/>
    </source>
</evidence>
<accession>A0A1R2B5K4</accession>
<proteinExistence type="predicted"/>
<evidence type="ECO:0000256" key="1">
    <source>
        <dbReference type="SAM" id="Coils"/>
    </source>
</evidence>
<name>A0A1R2B5K4_9CILI</name>
<dbReference type="AlphaFoldDB" id="A0A1R2B5K4"/>
<organism evidence="2 3">
    <name type="scientific">Stentor coeruleus</name>
    <dbReference type="NCBI Taxonomy" id="5963"/>
    <lineage>
        <taxon>Eukaryota</taxon>
        <taxon>Sar</taxon>
        <taxon>Alveolata</taxon>
        <taxon>Ciliophora</taxon>
        <taxon>Postciliodesmatophora</taxon>
        <taxon>Heterotrichea</taxon>
        <taxon>Heterotrichida</taxon>
        <taxon>Stentoridae</taxon>
        <taxon>Stentor</taxon>
    </lineage>
</organism>
<feature type="coiled-coil region" evidence="1">
    <location>
        <begin position="963"/>
        <end position="1004"/>
    </location>
</feature>
<sequence>MSFCTRSIIEQKSKAFIKFTSNGLQMNNLRKHTKQTLKINDRVAKLSYGETISIYSSEGSIKAEILFEQQVVEGDIDVILVGKVLNLEKTGNLNGIGMGIVFSKEKRILYIGEVKGLKGGSIKFTDYEDYNKLVESIKDVGISQVSYDLKILLSTMTLINSKIRYQQNINLPQDISETLTELVNILNTNCSIRNNDLNTLKNNLAKIIPEKCYWEFLEMFLEFYFIRRLPAFASRKIIKGFTQDYKVEDILKLFTKYQITDDTLNSEIESRQSMFYEKYSSLIDDEDDITEWDLMTWINQILKQKDKINNSLFQLLDKDDKFFKGKFLNYRDPNTQRTIIADYIEDFAKNAQEITIKFSGFHSMLIKFSENQIQIESNLYKEKGLSNYFFRTAQLSANNKIQNSNKVIISDSSQSIHSGEYTLKRLKDRVKRQVKFIFLIVNEYIIQTFTLENTENLYKIKIYLSKISIKPMRIKIIKNNVSVEEYISYEDMDKFIRVSIFDIKKICEPLSVLMPHIIIDFYEDANRRKIQQLALIKGKLERLRIRLINSKEKRIQILEEYINRNLTEITPEFVARLEDKSFSIRSVLLNLTAKYYEELFIIKTPEEILLRLALQAQYEALVNKKSSFDVQQTMELISESKKYADQIRGKQIVIILGSTGSGKSTASCYLMKAEMRTYITQLGDDAIEIANRNCVDEYPKICHSIGKSDNLYARGYKLSVCLKNKTPIQLMLCDCPGFRDTRGIEYELCKNLSIDRAIKSAGCIKGIIFVIQYNAFLQDGGQPVLESFQNLIDIIPGLLEEESLLDSVFILITKVSDKININTITERIRTHINEIELLIEYQSSNYDASDALQYKYQMWSKIQQINATGHLFIVNFGDFRQRKKILNAIYKSQNIHISKFSSAIVSKELYKNYADFIEIETHSWIKIVFPNFLKHLPEKITEKIQELEKNLILIDSNSNKIKSKRIEELNKGHNKDIINLEKEINNLNEKNKILNEEIVQLKKERKFMALSIYDNLKVLENLCEFCSSLNYGTLGQVRNESLESAREYIAYYTENISIIKREIFQELY</sequence>
<evidence type="ECO:0000313" key="3">
    <source>
        <dbReference type="Proteomes" id="UP000187209"/>
    </source>
</evidence>
<keyword evidence="3" id="KW-1185">Reference proteome</keyword>
<dbReference type="OrthoDB" id="420154at2759"/>
<gene>
    <name evidence="2" type="ORF">SteCoe_29610</name>
</gene>
<protein>
    <recommendedName>
        <fullName evidence="4">G domain-containing protein</fullName>
    </recommendedName>
</protein>
<dbReference type="EMBL" id="MPUH01000935">
    <property type="protein sequence ID" value="OMJ72052.1"/>
    <property type="molecule type" value="Genomic_DNA"/>
</dbReference>
<dbReference type="Gene3D" id="3.40.50.300">
    <property type="entry name" value="P-loop containing nucleotide triphosphate hydrolases"/>
    <property type="match status" value="1"/>
</dbReference>
<reference evidence="2 3" key="1">
    <citation type="submission" date="2016-11" db="EMBL/GenBank/DDBJ databases">
        <title>The macronuclear genome of Stentor coeruleus: a giant cell with tiny introns.</title>
        <authorList>
            <person name="Slabodnick M."/>
            <person name="Ruby J.G."/>
            <person name="Reiff S.B."/>
            <person name="Swart E.C."/>
            <person name="Gosai S."/>
            <person name="Prabakaran S."/>
            <person name="Witkowska E."/>
            <person name="Larue G.E."/>
            <person name="Fisher S."/>
            <person name="Freeman R.M."/>
            <person name="Gunawardena J."/>
            <person name="Chu W."/>
            <person name="Stover N.A."/>
            <person name="Gregory B.D."/>
            <person name="Nowacki M."/>
            <person name="Derisi J."/>
            <person name="Roy S.W."/>
            <person name="Marshall W.F."/>
            <person name="Sood P."/>
        </authorList>
    </citation>
    <scope>NUCLEOTIDE SEQUENCE [LARGE SCALE GENOMIC DNA]</scope>
    <source>
        <strain evidence="2">WM001</strain>
    </source>
</reference>
<dbReference type="InterPro" id="IPR027417">
    <property type="entry name" value="P-loop_NTPase"/>
</dbReference>
<dbReference type="Proteomes" id="UP000187209">
    <property type="component" value="Unassembled WGS sequence"/>
</dbReference>
<keyword evidence="1" id="KW-0175">Coiled coil</keyword>